<dbReference type="EMBL" id="LSRL02000004">
    <property type="protein sequence ID" value="TDG52318.1"/>
    <property type="molecule type" value="Genomic_DNA"/>
</dbReference>
<feature type="compositionally biased region" description="Gly residues" evidence="1">
    <location>
        <begin position="102"/>
        <end position="117"/>
    </location>
</feature>
<feature type="compositionally biased region" description="Polar residues" evidence="1">
    <location>
        <begin position="69"/>
        <end position="84"/>
    </location>
</feature>
<sequence>MCMQSAIEHYNQVDAASLLCQEINQDDSFNLEYRGPVIMKGKPTPMDCWFLTRASSALNASSSGNGSLDSPQLQPTTPTATSQRLMMGLGHAPVSRTSSASGSGGGAGGGGGSGGAAATGPVVPPDA</sequence>
<feature type="region of interest" description="Disordered" evidence="1">
    <location>
        <begin position="60"/>
        <end position="127"/>
    </location>
</feature>
<name>A0A484BU47_DRONA</name>
<proteinExistence type="predicted"/>
<keyword evidence="3" id="KW-1185">Reference proteome</keyword>
<comment type="caution">
    <text evidence="2">The sequence shown here is derived from an EMBL/GenBank/DDBJ whole genome shotgun (WGS) entry which is preliminary data.</text>
</comment>
<evidence type="ECO:0000256" key="1">
    <source>
        <dbReference type="SAM" id="MobiDB-lite"/>
    </source>
</evidence>
<dbReference type="OMA" id="MQSAIEH"/>
<organism evidence="2 3">
    <name type="scientific">Drosophila navojoa</name>
    <name type="common">Fruit fly</name>
    <dbReference type="NCBI Taxonomy" id="7232"/>
    <lineage>
        <taxon>Eukaryota</taxon>
        <taxon>Metazoa</taxon>
        <taxon>Ecdysozoa</taxon>
        <taxon>Arthropoda</taxon>
        <taxon>Hexapoda</taxon>
        <taxon>Insecta</taxon>
        <taxon>Pterygota</taxon>
        <taxon>Neoptera</taxon>
        <taxon>Endopterygota</taxon>
        <taxon>Diptera</taxon>
        <taxon>Brachycera</taxon>
        <taxon>Muscomorpha</taxon>
        <taxon>Ephydroidea</taxon>
        <taxon>Drosophilidae</taxon>
        <taxon>Drosophila</taxon>
    </lineage>
</organism>
<dbReference type="OrthoDB" id="6127067at2759"/>
<evidence type="ECO:0000313" key="2">
    <source>
        <dbReference type="EMBL" id="TDG52318.1"/>
    </source>
</evidence>
<reference evidence="2 3" key="1">
    <citation type="journal article" date="2019" name="J. Hered.">
        <title>An Improved Genome Assembly for Drosophila navojoa, the Basal Species in the mojavensis Cluster.</title>
        <authorList>
            <person name="Vanderlinde T."/>
            <person name="Dupim E.G."/>
            <person name="Nazario-Yepiz N.O."/>
            <person name="Carvalho A.B."/>
        </authorList>
    </citation>
    <scope>NUCLEOTIDE SEQUENCE [LARGE SCALE GENOMIC DNA]</scope>
    <source>
        <strain evidence="2">Navoj_Jal97</strain>
        <tissue evidence="2">Whole organism</tissue>
    </source>
</reference>
<accession>A0A484BU47</accession>
<evidence type="ECO:0008006" key="4">
    <source>
        <dbReference type="Google" id="ProtNLM"/>
    </source>
</evidence>
<gene>
    <name evidence="2" type="ORF">AWZ03_001148</name>
</gene>
<dbReference type="Proteomes" id="UP000295192">
    <property type="component" value="Unassembled WGS sequence"/>
</dbReference>
<dbReference type="AlphaFoldDB" id="A0A484BU47"/>
<evidence type="ECO:0000313" key="3">
    <source>
        <dbReference type="Proteomes" id="UP000295192"/>
    </source>
</evidence>
<protein>
    <recommendedName>
        <fullName evidence="4">Guanylate cyclase domain-containing protein</fullName>
    </recommendedName>
</protein>